<dbReference type="GO" id="GO:0005524">
    <property type="term" value="F:ATP binding"/>
    <property type="evidence" value="ECO:0007669"/>
    <property type="project" value="UniProtKB-UniRule"/>
</dbReference>
<dbReference type="RefSeq" id="WP_209531351.1">
    <property type="nucleotide sequence ID" value="NZ_JAEEGA010000017.1"/>
</dbReference>
<evidence type="ECO:0000256" key="5">
    <source>
        <dbReference type="ARBA" id="ARBA00022755"/>
    </source>
</evidence>
<gene>
    <name evidence="8 9 11" type="primary">purK</name>
    <name evidence="11" type="ORF">I6N95_21170</name>
</gene>
<comment type="caution">
    <text evidence="11">The sequence shown here is derived from an EMBL/GenBank/DDBJ whole genome shotgun (WGS) entry which is preliminary data.</text>
</comment>
<dbReference type="NCBIfam" id="NF004675">
    <property type="entry name" value="PRK06019.1-1"/>
    <property type="match status" value="1"/>
</dbReference>
<dbReference type="HAMAP" id="MF_01928">
    <property type="entry name" value="PurK"/>
    <property type="match status" value="1"/>
</dbReference>
<dbReference type="InterPro" id="IPR040686">
    <property type="entry name" value="PurK_C"/>
</dbReference>
<feature type="binding site" evidence="8">
    <location>
        <begin position="154"/>
        <end position="160"/>
    </location>
    <ligand>
        <name>ATP</name>
        <dbReference type="ChEBI" id="CHEBI:30616"/>
    </ligand>
</feature>
<feature type="binding site" evidence="8">
    <location>
        <begin position="267"/>
        <end position="268"/>
    </location>
    <ligand>
        <name>ATP</name>
        <dbReference type="ChEBI" id="CHEBI:30616"/>
    </ligand>
</feature>
<dbReference type="GO" id="GO:0005829">
    <property type="term" value="C:cytosol"/>
    <property type="evidence" value="ECO:0007669"/>
    <property type="project" value="TreeGrafter"/>
</dbReference>
<keyword evidence="4 8" id="KW-0547">Nucleotide-binding</keyword>
<protein>
    <recommendedName>
        <fullName evidence="8 9">N5-carboxyaminoimidazole ribonucleotide synthase</fullName>
        <shortName evidence="8 9">N5-CAIR synthase</shortName>
        <ecNumber evidence="8 9">6.3.4.18</ecNumber>
    </recommendedName>
    <alternativeName>
        <fullName evidence="8 9">5-(carboxyamino)imidazole ribonucleotide synthetase</fullName>
    </alternativeName>
</protein>
<feature type="binding site" evidence="8">
    <location>
        <position position="215"/>
    </location>
    <ligand>
        <name>ATP</name>
        <dbReference type="ChEBI" id="CHEBI:30616"/>
    </ligand>
</feature>
<dbReference type="NCBIfam" id="NF004676">
    <property type="entry name" value="PRK06019.1-2"/>
    <property type="match status" value="1"/>
</dbReference>
<comment type="function">
    <text evidence="8">Catalyzes the ATP-dependent conversion of 5-aminoimidazole ribonucleotide (AIR) and HCO(3)(-) to N5-carboxyaminoimidazole ribonucleotide (N5-CAIR).</text>
</comment>
<accession>A0A940SXQ2</accession>
<dbReference type="Pfam" id="PF22660">
    <property type="entry name" value="RS_preATP-grasp-like"/>
    <property type="match status" value="1"/>
</dbReference>
<dbReference type="NCBIfam" id="NF004679">
    <property type="entry name" value="PRK06019.1-5"/>
    <property type="match status" value="1"/>
</dbReference>
<reference evidence="11" key="1">
    <citation type="submission" date="2020-12" db="EMBL/GenBank/DDBJ databases">
        <title>Vagococcus allomyrinae sp. nov. and Enterococcus lavae sp. nov., isolated from the larvae of Allomyrina dichotoma.</title>
        <authorList>
            <person name="Lee S.D."/>
        </authorList>
    </citation>
    <scope>NUCLEOTIDE SEQUENCE</scope>
    <source>
        <strain evidence="11">BWB3-3</strain>
    </source>
</reference>
<evidence type="ECO:0000256" key="2">
    <source>
        <dbReference type="ARBA" id="ARBA00001946"/>
    </source>
</evidence>
<evidence type="ECO:0000256" key="7">
    <source>
        <dbReference type="ARBA" id="ARBA00023211"/>
    </source>
</evidence>
<keyword evidence="5 8" id="KW-0658">Purine biosynthesis</keyword>
<organism evidence="11 12">
    <name type="scientific">Vagococcus allomyrinae</name>
    <dbReference type="NCBI Taxonomy" id="2794353"/>
    <lineage>
        <taxon>Bacteria</taxon>
        <taxon>Bacillati</taxon>
        <taxon>Bacillota</taxon>
        <taxon>Bacilli</taxon>
        <taxon>Lactobacillales</taxon>
        <taxon>Enterococcaceae</taxon>
        <taxon>Vagococcus</taxon>
    </lineage>
</organism>
<dbReference type="InterPro" id="IPR005875">
    <property type="entry name" value="PurK"/>
</dbReference>
<comment type="pathway">
    <text evidence="8 9">Purine metabolism; IMP biosynthesis via de novo pathway; 5-amino-1-(5-phospho-D-ribosyl)imidazole-4-carboxylate from 5-amino-1-(5-phospho-D-ribosyl)imidazole (N5-CAIR route): step 1/2.</text>
</comment>
<evidence type="ECO:0000256" key="6">
    <source>
        <dbReference type="ARBA" id="ARBA00022840"/>
    </source>
</evidence>
<dbReference type="InterPro" id="IPR003135">
    <property type="entry name" value="ATP-grasp_carboxylate-amine"/>
</dbReference>
<comment type="similarity">
    <text evidence="8 9">Belongs to the PurK/PurT family.</text>
</comment>
<dbReference type="InterPro" id="IPR016185">
    <property type="entry name" value="PreATP-grasp_dom_sf"/>
</dbReference>
<dbReference type="GO" id="GO:0006189">
    <property type="term" value="P:'de novo' IMP biosynthetic process"/>
    <property type="evidence" value="ECO:0007669"/>
    <property type="project" value="UniProtKB-UniRule"/>
</dbReference>
<dbReference type="Gene3D" id="3.30.1490.20">
    <property type="entry name" value="ATP-grasp fold, A domain"/>
    <property type="match status" value="1"/>
</dbReference>
<dbReference type="InterPro" id="IPR011761">
    <property type="entry name" value="ATP-grasp"/>
</dbReference>
<dbReference type="PROSITE" id="PS50975">
    <property type="entry name" value="ATP_GRASP"/>
    <property type="match status" value="1"/>
</dbReference>
<dbReference type="Gene3D" id="3.30.470.20">
    <property type="entry name" value="ATP-grasp fold, B domain"/>
    <property type="match status" value="1"/>
</dbReference>
<feature type="binding site" evidence="8">
    <location>
        <begin position="184"/>
        <end position="187"/>
    </location>
    <ligand>
        <name>ATP</name>
        <dbReference type="ChEBI" id="CHEBI:30616"/>
    </ligand>
</feature>
<dbReference type="SUPFAM" id="SSF52440">
    <property type="entry name" value="PreATP-grasp domain"/>
    <property type="match status" value="1"/>
</dbReference>
<dbReference type="Gene3D" id="3.40.50.20">
    <property type="match status" value="1"/>
</dbReference>
<evidence type="ECO:0000256" key="8">
    <source>
        <dbReference type="HAMAP-Rule" id="MF_01928"/>
    </source>
</evidence>
<comment type="function">
    <text evidence="9">Catalyzes the ATP-dependent conversion of 5-aminoimidazole ribonucleotide (AIR) and HCO(3)- to N5-carboxyaminoimidazole ribonucleotide (N5-CAIR).</text>
</comment>
<feature type="binding site" evidence="8">
    <location>
        <position position="149"/>
    </location>
    <ligand>
        <name>ATP</name>
        <dbReference type="ChEBI" id="CHEBI:30616"/>
    </ligand>
</feature>
<dbReference type="NCBIfam" id="TIGR01161">
    <property type="entry name" value="purK"/>
    <property type="match status" value="1"/>
</dbReference>
<evidence type="ECO:0000256" key="9">
    <source>
        <dbReference type="RuleBase" id="RU361200"/>
    </source>
</evidence>
<dbReference type="Pfam" id="PF02222">
    <property type="entry name" value="ATP-grasp"/>
    <property type="match status" value="1"/>
</dbReference>
<comment type="cofactor">
    <cofactor evidence="1">
        <name>Mn(2+)</name>
        <dbReference type="ChEBI" id="CHEBI:29035"/>
    </cofactor>
</comment>
<keyword evidence="3 8" id="KW-0436">Ligase</keyword>
<dbReference type="InterPro" id="IPR013815">
    <property type="entry name" value="ATP_grasp_subdomain_1"/>
</dbReference>
<evidence type="ECO:0000313" key="11">
    <source>
        <dbReference type="EMBL" id="MBP1043541.1"/>
    </source>
</evidence>
<dbReference type="SUPFAM" id="SSF56059">
    <property type="entry name" value="Glutathione synthetase ATP-binding domain-like"/>
    <property type="match status" value="1"/>
</dbReference>
<evidence type="ECO:0000256" key="1">
    <source>
        <dbReference type="ARBA" id="ARBA00001936"/>
    </source>
</evidence>
<dbReference type="Pfam" id="PF17769">
    <property type="entry name" value="PurK_C"/>
    <property type="match status" value="1"/>
</dbReference>
<keyword evidence="12" id="KW-1185">Reference proteome</keyword>
<sequence length="373" mass="41248">MNYSKAILPEETIGIIGGGQLGRMLAFSAQAMGYTVGILDPQADCPAGQVANWQIVGDYSDRMALAEMAERCDVLTYEFENIDAAALASVQAQVFIPQGVNVLELTQNRQLEKGFLSQHGFPVAAYEIVERPEELTRAIETIGYPSVLKTIRGGYDGHGQVLLKSAADLEAACQLLMNQTCVLEEWLAFEKEASIMVSRNLAGEIAVFPVSENEHRHNILHQSIVPARITETVQEDIQALAKELAEQLDLCGLLGIECFIGDKVYINELAPRPHNSGHYSIEACDFSQFDLHILSVCQRPLPEVRLLQPVVMVNILGQQVASVCQRMLQKPEWHVHLYGKEVAKENRKMGHVTILTTDCEATLAEIAATHIWD</sequence>
<dbReference type="PANTHER" id="PTHR11609:SF5">
    <property type="entry name" value="PHOSPHORIBOSYLAMINOIMIDAZOLE CARBOXYLASE"/>
    <property type="match status" value="1"/>
</dbReference>
<dbReference type="GO" id="GO:0034028">
    <property type="term" value="F:5-(carboxyamino)imidazole ribonucleotide synthase activity"/>
    <property type="evidence" value="ECO:0007669"/>
    <property type="project" value="UniProtKB-UniRule"/>
</dbReference>
<dbReference type="Proteomes" id="UP000674938">
    <property type="component" value="Unassembled WGS sequence"/>
</dbReference>
<proteinExistence type="inferred from homology"/>
<evidence type="ECO:0000256" key="4">
    <source>
        <dbReference type="ARBA" id="ARBA00022741"/>
    </source>
</evidence>
<dbReference type="InterPro" id="IPR011054">
    <property type="entry name" value="Rudment_hybrid_motif"/>
</dbReference>
<evidence type="ECO:0000259" key="10">
    <source>
        <dbReference type="PROSITE" id="PS50975"/>
    </source>
</evidence>
<comment type="cofactor">
    <cofactor evidence="2">
        <name>Mg(2+)</name>
        <dbReference type="ChEBI" id="CHEBI:18420"/>
    </cofactor>
</comment>
<feature type="binding site" evidence="8">
    <location>
        <position position="192"/>
    </location>
    <ligand>
        <name>ATP</name>
        <dbReference type="ChEBI" id="CHEBI:30616"/>
    </ligand>
</feature>
<dbReference type="InterPro" id="IPR054350">
    <property type="entry name" value="PurT/PurK_preATP-grasp"/>
</dbReference>
<feature type="domain" description="ATP-grasp" evidence="10">
    <location>
        <begin position="113"/>
        <end position="297"/>
    </location>
</feature>
<comment type="catalytic activity">
    <reaction evidence="8 9">
        <text>5-amino-1-(5-phospho-beta-D-ribosyl)imidazole + hydrogencarbonate + ATP = 5-carboxyamino-1-(5-phospho-D-ribosyl)imidazole + ADP + phosphate + 2 H(+)</text>
        <dbReference type="Rhea" id="RHEA:19317"/>
        <dbReference type="ChEBI" id="CHEBI:15378"/>
        <dbReference type="ChEBI" id="CHEBI:17544"/>
        <dbReference type="ChEBI" id="CHEBI:30616"/>
        <dbReference type="ChEBI" id="CHEBI:43474"/>
        <dbReference type="ChEBI" id="CHEBI:58730"/>
        <dbReference type="ChEBI" id="CHEBI:137981"/>
        <dbReference type="ChEBI" id="CHEBI:456216"/>
        <dbReference type="EC" id="6.3.4.18"/>
    </reaction>
</comment>
<keyword evidence="6 8" id="KW-0067">ATP-binding</keyword>
<evidence type="ECO:0000313" key="12">
    <source>
        <dbReference type="Proteomes" id="UP000674938"/>
    </source>
</evidence>
<dbReference type="EC" id="6.3.4.18" evidence="8 9"/>
<dbReference type="SUPFAM" id="SSF51246">
    <property type="entry name" value="Rudiment single hybrid motif"/>
    <property type="match status" value="1"/>
</dbReference>
<comment type="subunit">
    <text evidence="8 9">Homodimer.</text>
</comment>
<evidence type="ECO:0000256" key="3">
    <source>
        <dbReference type="ARBA" id="ARBA00022598"/>
    </source>
</evidence>
<name>A0A940SXQ2_9ENTE</name>
<dbReference type="EMBL" id="JAEEGA010000017">
    <property type="protein sequence ID" value="MBP1043541.1"/>
    <property type="molecule type" value="Genomic_DNA"/>
</dbReference>
<keyword evidence="7" id="KW-0464">Manganese</keyword>
<dbReference type="AlphaFoldDB" id="A0A940SXQ2"/>
<dbReference type="PANTHER" id="PTHR11609">
    <property type="entry name" value="PURINE BIOSYNTHESIS PROTEIN 6/7, PUR6/7"/>
    <property type="match status" value="1"/>
</dbReference>
<dbReference type="FunFam" id="3.30.1490.20:FF:000015">
    <property type="entry name" value="N5-carboxyaminoimidazole ribonucleotide synthase"/>
    <property type="match status" value="1"/>
</dbReference>
<feature type="binding site" evidence="8">
    <location>
        <position position="109"/>
    </location>
    <ligand>
        <name>ATP</name>
        <dbReference type="ChEBI" id="CHEBI:30616"/>
    </ligand>
</feature>
<dbReference type="FunFam" id="3.40.50.20:FF:000016">
    <property type="entry name" value="N5-carboxyaminoimidazole ribonucleotide synthase"/>
    <property type="match status" value="1"/>
</dbReference>
<dbReference type="GO" id="GO:0046872">
    <property type="term" value="F:metal ion binding"/>
    <property type="evidence" value="ECO:0007669"/>
    <property type="project" value="InterPro"/>
</dbReference>
<dbReference type="GO" id="GO:0004638">
    <property type="term" value="F:phosphoribosylaminoimidazole carboxylase activity"/>
    <property type="evidence" value="ECO:0007669"/>
    <property type="project" value="InterPro"/>
</dbReference>